<reference evidence="2 3" key="1">
    <citation type="submission" date="2023-09" db="EMBL/GenBank/DDBJ databases">
        <authorList>
            <person name="Wang M."/>
        </authorList>
    </citation>
    <scope>NUCLEOTIDE SEQUENCE [LARGE SCALE GENOMIC DNA]</scope>
    <source>
        <strain evidence="2">GT-2023</strain>
        <tissue evidence="2">Liver</tissue>
    </source>
</reference>
<name>A0ABR3MKN5_9TELE</name>
<feature type="compositionally biased region" description="Basic and acidic residues" evidence="1">
    <location>
        <begin position="32"/>
        <end position="46"/>
    </location>
</feature>
<feature type="region of interest" description="Disordered" evidence="1">
    <location>
        <begin position="24"/>
        <end position="58"/>
    </location>
</feature>
<gene>
    <name evidence="2" type="ORF">QQF64_002996</name>
</gene>
<feature type="compositionally biased region" description="Basic and acidic residues" evidence="1">
    <location>
        <begin position="91"/>
        <end position="105"/>
    </location>
</feature>
<evidence type="ECO:0000313" key="2">
    <source>
        <dbReference type="EMBL" id="KAL1264969.1"/>
    </source>
</evidence>
<protein>
    <submittedName>
        <fullName evidence="2">Uncharacterized protein</fullName>
    </submittedName>
</protein>
<comment type="caution">
    <text evidence="2">The sequence shown here is derived from an EMBL/GenBank/DDBJ whole genome shotgun (WGS) entry which is preliminary data.</text>
</comment>
<dbReference type="EMBL" id="JAYMGO010000011">
    <property type="protein sequence ID" value="KAL1264969.1"/>
    <property type="molecule type" value="Genomic_DNA"/>
</dbReference>
<keyword evidence="3" id="KW-1185">Reference proteome</keyword>
<accession>A0ABR3MKN5</accession>
<organism evidence="2 3">
    <name type="scientific">Cirrhinus molitorella</name>
    <name type="common">mud carp</name>
    <dbReference type="NCBI Taxonomy" id="172907"/>
    <lineage>
        <taxon>Eukaryota</taxon>
        <taxon>Metazoa</taxon>
        <taxon>Chordata</taxon>
        <taxon>Craniata</taxon>
        <taxon>Vertebrata</taxon>
        <taxon>Euteleostomi</taxon>
        <taxon>Actinopterygii</taxon>
        <taxon>Neopterygii</taxon>
        <taxon>Teleostei</taxon>
        <taxon>Ostariophysi</taxon>
        <taxon>Cypriniformes</taxon>
        <taxon>Cyprinidae</taxon>
        <taxon>Labeoninae</taxon>
        <taxon>Labeonini</taxon>
        <taxon>Cirrhinus</taxon>
    </lineage>
</organism>
<sequence length="105" mass="12034">MRRNTQKLLKGVCESIYTKEKHQARGSVCMRKPAEETKVPRSKPNEKNGSLSKRSDINGIIMRDGCTRSVKSERVALMKKTTNRSIGRTSLRKEQEALWEREDGL</sequence>
<dbReference type="Proteomes" id="UP001558613">
    <property type="component" value="Unassembled WGS sequence"/>
</dbReference>
<proteinExistence type="predicted"/>
<feature type="region of interest" description="Disordered" evidence="1">
    <location>
        <begin position="81"/>
        <end position="105"/>
    </location>
</feature>
<evidence type="ECO:0000256" key="1">
    <source>
        <dbReference type="SAM" id="MobiDB-lite"/>
    </source>
</evidence>
<evidence type="ECO:0000313" key="3">
    <source>
        <dbReference type="Proteomes" id="UP001558613"/>
    </source>
</evidence>